<reference evidence="4 6" key="2">
    <citation type="submission" date="2024-07" db="EMBL/GenBank/DDBJ databases">
        <authorList>
            <person name="Akdeniz Z."/>
        </authorList>
    </citation>
    <scope>NUCLEOTIDE SEQUENCE [LARGE SCALE GENOMIC DNA]</scope>
</reference>
<dbReference type="Proteomes" id="UP001642409">
    <property type="component" value="Unassembled WGS sequence"/>
</dbReference>
<dbReference type="EMBL" id="CATOUU010000321">
    <property type="protein sequence ID" value="CAI9924710.1"/>
    <property type="molecule type" value="Genomic_DNA"/>
</dbReference>
<evidence type="ECO:0000313" key="3">
    <source>
        <dbReference type="EMBL" id="CAI9951553.1"/>
    </source>
</evidence>
<evidence type="ECO:0000313" key="6">
    <source>
        <dbReference type="Proteomes" id="UP001642409"/>
    </source>
</evidence>
<dbReference type="AlphaFoldDB" id="A0AA86UWW0"/>
<organism evidence="3">
    <name type="scientific">Hexamita inflata</name>
    <dbReference type="NCBI Taxonomy" id="28002"/>
    <lineage>
        <taxon>Eukaryota</taxon>
        <taxon>Metamonada</taxon>
        <taxon>Diplomonadida</taxon>
        <taxon>Hexamitidae</taxon>
        <taxon>Hexamitinae</taxon>
        <taxon>Hexamita</taxon>
    </lineage>
</organism>
<gene>
    <name evidence="2" type="ORF">HINF_LOCUS12355</name>
    <name evidence="4" type="ORF">HINF_LOCUS37236</name>
    <name evidence="3" type="ORF">HINF_LOCUS39198</name>
    <name evidence="5" type="ORF">HINF_LOCUS54730</name>
</gene>
<evidence type="ECO:0000313" key="4">
    <source>
        <dbReference type="EMBL" id="CAL6038156.1"/>
    </source>
</evidence>
<evidence type="ECO:0000256" key="1">
    <source>
        <dbReference type="SAM" id="MobiDB-lite"/>
    </source>
</evidence>
<accession>A0AA86UWW0</accession>
<comment type="caution">
    <text evidence="3">The sequence shown here is derived from an EMBL/GenBank/DDBJ whole genome shotgun (WGS) entry which is preliminary data.</text>
</comment>
<evidence type="ECO:0000313" key="2">
    <source>
        <dbReference type="EMBL" id="CAI9924710.1"/>
    </source>
</evidence>
<dbReference type="EMBL" id="CATOUU010000824">
    <property type="protein sequence ID" value="CAI9951553.1"/>
    <property type="molecule type" value="Genomic_DNA"/>
</dbReference>
<protein>
    <submittedName>
        <fullName evidence="4">Hypothetical_protein</fullName>
    </submittedName>
</protein>
<proteinExistence type="predicted"/>
<dbReference type="EMBL" id="CAXDID020000138">
    <property type="protein sequence ID" value="CAL6038156.1"/>
    <property type="molecule type" value="Genomic_DNA"/>
</dbReference>
<keyword evidence="6" id="KW-1185">Reference proteome</keyword>
<sequence>MLIVQYVLLHIDCLQDSSLEATQSFIRVNMNSVESCPDEPFDAKLVARERNGNVWVFQKKIDKTKPSSGAFMCEHFLGDKDICDMEKMEIYDADVYVKGQDSEFYSSRSNIPHPPVDEEDLINDEL</sequence>
<reference evidence="3" key="1">
    <citation type="submission" date="2023-06" db="EMBL/GenBank/DDBJ databases">
        <authorList>
            <person name="Kurt Z."/>
        </authorList>
    </citation>
    <scope>NUCLEOTIDE SEQUENCE</scope>
</reference>
<name>A0AA86UWW0_9EUKA</name>
<evidence type="ECO:0000313" key="5">
    <source>
        <dbReference type="EMBL" id="CAL6070713.1"/>
    </source>
</evidence>
<dbReference type="EMBL" id="CAXDID020000286">
    <property type="protein sequence ID" value="CAL6070713.1"/>
    <property type="molecule type" value="Genomic_DNA"/>
</dbReference>
<feature type="region of interest" description="Disordered" evidence="1">
    <location>
        <begin position="105"/>
        <end position="126"/>
    </location>
</feature>
<feature type="compositionally biased region" description="Acidic residues" evidence="1">
    <location>
        <begin position="117"/>
        <end position="126"/>
    </location>
</feature>